<keyword evidence="2" id="KW-1185">Reference proteome</keyword>
<protein>
    <submittedName>
        <fullName evidence="1">Uncharacterized protein</fullName>
    </submittedName>
</protein>
<organism evidence="1 2">
    <name type="scientific">Halarsenatibacter silvermanii</name>
    <dbReference type="NCBI Taxonomy" id="321763"/>
    <lineage>
        <taxon>Bacteria</taxon>
        <taxon>Bacillati</taxon>
        <taxon>Bacillota</taxon>
        <taxon>Clostridia</taxon>
        <taxon>Halanaerobiales</taxon>
        <taxon>Halarsenatibacteraceae</taxon>
        <taxon>Halarsenatibacter</taxon>
    </lineage>
</organism>
<gene>
    <name evidence="1" type="ORF">SAMN04488692_103160</name>
</gene>
<dbReference type="OrthoDB" id="569000at2"/>
<proteinExistence type="predicted"/>
<accession>A0A1G9J7K8</accession>
<name>A0A1G9J7K8_9FIRM</name>
<dbReference type="Pfam" id="PF20551">
    <property type="entry name" value="DUF6765"/>
    <property type="match status" value="1"/>
</dbReference>
<sequence>MDIEFHYYVTYLICVGAGLDAERAHKIAYSAEYVDDNNVVFEINKDTENEYKNYISQTFNITKPQTKLQRIYPFFHFVPGDVDEYSNKLADEKCPPLTTTPNNSNANEMLEKALNSENPYKIGLAIHAFTDTWAHQNFIGLAQGYNSITLKNPIDICHTNARRSPDIPDETWEDPRLDDEKVVNKERFLDALDKTYEKLFAYYGNGDKVKEKLKNDISQIIDKWDERADRIHQYKELALKYGTEKMPEYYEHEWFNRAVEEDYPEKYELEIPYIGIEFNPKNQFLKEYNWKDTDSYKETDWYKFQEAVKEHQQMMEEILSERIEEVEKIDEW</sequence>
<dbReference type="AlphaFoldDB" id="A0A1G9J7K8"/>
<evidence type="ECO:0000313" key="1">
    <source>
        <dbReference type="EMBL" id="SDL33519.1"/>
    </source>
</evidence>
<dbReference type="RefSeq" id="WP_089758385.1">
    <property type="nucleotide sequence ID" value="NZ_FNGO01000003.1"/>
</dbReference>
<dbReference type="Proteomes" id="UP000199476">
    <property type="component" value="Unassembled WGS sequence"/>
</dbReference>
<reference evidence="1 2" key="1">
    <citation type="submission" date="2016-10" db="EMBL/GenBank/DDBJ databases">
        <authorList>
            <person name="de Groot N.N."/>
        </authorList>
    </citation>
    <scope>NUCLEOTIDE SEQUENCE [LARGE SCALE GENOMIC DNA]</scope>
    <source>
        <strain evidence="1 2">SLAS-1</strain>
    </source>
</reference>
<dbReference type="InterPro" id="IPR046653">
    <property type="entry name" value="DUF6765"/>
</dbReference>
<dbReference type="STRING" id="321763.SAMN04488692_103160"/>
<evidence type="ECO:0000313" key="2">
    <source>
        <dbReference type="Proteomes" id="UP000199476"/>
    </source>
</evidence>
<dbReference type="EMBL" id="FNGO01000003">
    <property type="protein sequence ID" value="SDL33519.1"/>
    <property type="molecule type" value="Genomic_DNA"/>
</dbReference>